<keyword evidence="2" id="KW-0813">Transport</keyword>
<evidence type="ECO:0000256" key="7">
    <source>
        <dbReference type="ARBA" id="ARBA00023065"/>
    </source>
</evidence>
<dbReference type="GO" id="GO:0016020">
    <property type="term" value="C:membrane"/>
    <property type="evidence" value="ECO:0007669"/>
    <property type="project" value="UniProtKB-SubCell"/>
</dbReference>
<feature type="transmembrane region" description="Helical" evidence="10">
    <location>
        <begin position="373"/>
        <end position="392"/>
    </location>
</feature>
<dbReference type="GO" id="GO:0006813">
    <property type="term" value="P:potassium ion transport"/>
    <property type="evidence" value="ECO:0007669"/>
    <property type="project" value="UniProtKB-KW"/>
</dbReference>
<dbReference type="GO" id="GO:1902600">
    <property type="term" value="P:proton transmembrane transport"/>
    <property type="evidence" value="ECO:0007669"/>
    <property type="project" value="InterPro"/>
</dbReference>
<dbReference type="Pfam" id="PF00999">
    <property type="entry name" value="Na_H_Exchanger"/>
    <property type="match status" value="1"/>
</dbReference>
<keyword evidence="8 10" id="KW-0472">Membrane</keyword>
<evidence type="ECO:0000256" key="10">
    <source>
        <dbReference type="SAM" id="Phobius"/>
    </source>
</evidence>
<dbReference type="InterPro" id="IPR057291">
    <property type="entry name" value="CHX17_2nd"/>
</dbReference>
<feature type="transmembrane region" description="Helical" evidence="10">
    <location>
        <begin position="124"/>
        <end position="146"/>
    </location>
</feature>
<keyword evidence="15" id="KW-1185">Reference proteome</keyword>
<dbReference type="AlphaFoldDB" id="A0AAD4TIJ3"/>
<proteinExistence type="inferred from homology"/>
<evidence type="ECO:0008006" key="16">
    <source>
        <dbReference type="Google" id="ProtNLM"/>
    </source>
</evidence>
<evidence type="ECO:0000256" key="4">
    <source>
        <dbReference type="ARBA" id="ARBA00022692"/>
    </source>
</evidence>
<evidence type="ECO:0000256" key="3">
    <source>
        <dbReference type="ARBA" id="ARBA00022538"/>
    </source>
</evidence>
<evidence type="ECO:0000259" key="12">
    <source>
        <dbReference type="Pfam" id="PF23256"/>
    </source>
</evidence>
<evidence type="ECO:0000256" key="6">
    <source>
        <dbReference type="ARBA" id="ARBA00022989"/>
    </source>
</evidence>
<evidence type="ECO:0000313" key="14">
    <source>
        <dbReference type="EMBL" id="KAI3958195.1"/>
    </source>
</evidence>
<dbReference type="Proteomes" id="UP001202328">
    <property type="component" value="Unassembled WGS sequence"/>
</dbReference>
<comment type="subcellular location">
    <subcellularLocation>
        <location evidence="1">Membrane</location>
        <topology evidence="1">Multi-pass membrane protein</topology>
    </subcellularLocation>
</comment>
<dbReference type="InterPro" id="IPR006153">
    <property type="entry name" value="Cation/H_exchanger_TM"/>
</dbReference>
<feature type="transmembrane region" description="Helical" evidence="10">
    <location>
        <begin position="91"/>
        <end position="112"/>
    </location>
</feature>
<keyword evidence="6 10" id="KW-1133">Transmembrane helix</keyword>
<dbReference type="InterPro" id="IPR038770">
    <property type="entry name" value="Na+/solute_symporter_sf"/>
</dbReference>
<evidence type="ECO:0000256" key="8">
    <source>
        <dbReference type="ARBA" id="ARBA00023136"/>
    </source>
</evidence>
<dbReference type="GO" id="GO:0015297">
    <property type="term" value="F:antiporter activity"/>
    <property type="evidence" value="ECO:0007669"/>
    <property type="project" value="InterPro"/>
</dbReference>
<feature type="transmembrane region" description="Helical" evidence="10">
    <location>
        <begin position="233"/>
        <end position="251"/>
    </location>
</feature>
<dbReference type="EMBL" id="JAJJMB010001184">
    <property type="protein sequence ID" value="KAI3958195.1"/>
    <property type="molecule type" value="Genomic_DNA"/>
</dbReference>
<keyword evidence="3" id="KW-0633">Potassium transport</keyword>
<evidence type="ECO:0000256" key="2">
    <source>
        <dbReference type="ARBA" id="ARBA00022448"/>
    </source>
</evidence>
<dbReference type="InterPro" id="IPR057290">
    <property type="entry name" value="CHX17_C"/>
</dbReference>
<feature type="transmembrane region" description="Helical" evidence="10">
    <location>
        <begin position="192"/>
        <end position="212"/>
    </location>
</feature>
<reference evidence="14" key="1">
    <citation type="submission" date="2022-04" db="EMBL/GenBank/DDBJ databases">
        <title>A functionally conserved STORR gene fusion in Papaver species that diverged 16.8 million years ago.</title>
        <authorList>
            <person name="Catania T."/>
        </authorList>
    </citation>
    <scope>NUCLEOTIDE SEQUENCE</scope>
    <source>
        <strain evidence="14">S-188037</strain>
    </source>
</reference>
<name>A0AAD4TIJ3_9MAGN</name>
<feature type="transmembrane region" description="Helical" evidence="10">
    <location>
        <begin position="263"/>
        <end position="279"/>
    </location>
</feature>
<evidence type="ECO:0000313" key="15">
    <source>
        <dbReference type="Proteomes" id="UP001202328"/>
    </source>
</evidence>
<dbReference type="GO" id="GO:0012505">
    <property type="term" value="C:endomembrane system"/>
    <property type="evidence" value="ECO:0007669"/>
    <property type="project" value="TreeGrafter"/>
</dbReference>
<evidence type="ECO:0000256" key="5">
    <source>
        <dbReference type="ARBA" id="ARBA00022958"/>
    </source>
</evidence>
<evidence type="ECO:0000256" key="9">
    <source>
        <dbReference type="ARBA" id="ARBA00038341"/>
    </source>
</evidence>
<keyword evidence="5" id="KW-0630">Potassium</keyword>
<feature type="transmembrane region" description="Helical" evidence="10">
    <location>
        <begin position="286"/>
        <end position="307"/>
    </location>
</feature>
<organism evidence="14 15">
    <name type="scientific">Papaver atlanticum</name>
    <dbReference type="NCBI Taxonomy" id="357466"/>
    <lineage>
        <taxon>Eukaryota</taxon>
        <taxon>Viridiplantae</taxon>
        <taxon>Streptophyta</taxon>
        <taxon>Embryophyta</taxon>
        <taxon>Tracheophyta</taxon>
        <taxon>Spermatophyta</taxon>
        <taxon>Magnoliopsida</taxon>
        <taxon>Ranunculales</taxon>
        <taxon>Papaveraceae</taxon>
        <taxon>Papaveroideae</taxon>
        <taxon>Papaver</taxon>
    </lineage>
</organism>
<accession>A0AAD4TIJ3</accession>
<feature type="transmembrane region" description="Helical" evidence="10">
    <location>
        <begin position="313"/>
        <end position="334"/>
    </location>
</feature>
<feature type="domain" description="Cation/H(+) antiporter C-terminal" evidence="13">
    <location>
        <begin position="614"/>
        <end position="754"/>
    </location>
</feature>
<dbReference type="Pfam" id="PF23259">
    <property type="entry name" value="CHX17_C"/>
    <property type="match status" value="1"/>
</dbReference>
<dbReference type="PANTHER" id="PTHR32468">
    <property type="entry name" value="CATION/H + ANTIPORTER"/>
    <property type="match status" value="1"/>
</dbReference>
<evidence type="ECO:0000256" key="1">
    <source>
        <dbReference type="ARBA" id="ARBA00004141"/>
    </source>
</evidence>
<evidence type="ECO:0000259" key="13">
    <source>
        <dbReference type="Pfam" id="PF23259"/>
    </source>
</evidence>
<dbReference type="Gene3D" id="1.20.1530.20">
    <property type="match status" value="1"/>
</dbReference>
<sequence length="754" mass="84945">MAHILMKLQKKNAMAFSTKCKLSKRMFEIGSFPRLLQQLGCCTLLTGTLNFVLRPMEQTRFVGALFAGIMQSPSMLGRLETFKTMVYETQALMGVTTLFGLVYFTFLVGIKIDLAMLLSTKRKTFFIGCFTFIFPLIVNASVSLLMERFIDMDQRVHQSLPNIALVLSLTAFYDTSCVLDDLNLLNSEIGRISLSISFVNGFCSWAILFTVFSIKEFNTVDPHMVIFSWMSKALLFSFVLFFVRPLYLWMIRNTPEGDNLKEGYVILILLLVLVAAFYAEYIGEKALFGAVLMGLVVPVGTPIGAAIERKLEFFVTLVLLPAFYIVSCYPIDVFDIQMRNFAIIELLVCVGFFVKLIAVLLPSLYCGMPIPDALSISLIMNCDGIFALLLMTRLLEMKWLDRESYTIMILTKAWISMVATPLVKCLYDPSRRYAGYKRQSIQDLVGLGELRILACVYDENTVPGILNFIEAINPVQDCTLCIYVLHLVELVGRAASVLVTHKQRKNRYSSRARNTSEKIINAFHHFEQHNPGFLIGQAFTTISPFSGMYNDVCHLIIDKRAALVIIPFHESVEHPFRLVTQNVLQKAPCSVCILFDHINGSRSIFDIGIKYANVAMIFIGGPDDREALALSMRMAMNSNVNLTVFRLTLSSSDGYVKKTKKDDDVIQDLWDKIMDVDNIMYKEEEVTDGADTACKIKAIETSYDFIMVGRRHDNSSPILLGLAEWSVYKELGVIGDLFATSNSQGKFSVLVVQQ</sequence>
<evidence type="ECO:0000259" key="11">
    <source>
        <dbReference type="Pfam" id="PF00999"/>
    </source>
</evidence>
<dbReference type="GO" id="GO:0006885">
    <property type="term" value="P:regulation of pH"/>
    <property type="evidence" value="ECO:0007669"/>
    <property type="project" value="TreeGrafter"/>
</dbReference>
<feature type="domain" description="Cation/H(+) antiporter central" evidence="12">
    <location>
        <begin position="480"/>
        <end position="600"/>
    </location>
</feature>
<feature type="transmembrane region" description="Helical" evidence="10">
    <location>
        <begin position="404"/>
        <end position="423"/>
    </location>
</feature>
<protein>
    <recommendedName>
        <fullName evidence="16">Cation/H+ exchanger domain-containing protein</fullName>
    </recommendedName>
</protein>
<keyword evidence="7" id="KW-0406">Ion transport</keyword>
<comment type="caution">
    <text evidence="14">The sequence shown here is derived from an EMBL/GenBank/DDBJ whole genome shotgun (WGS) entry which is preliminary data.</text>
</comment>
<keyword evidence="4 10" id="KW-0812">Transmembrane</keyword>
<gene>
    <name evidence="14" type="ORF">MKW98_020837</name>
</gene>
<comment type="similarity">
    <text evidence="9">Belongs to the monovalent cation:proton antiporter 2 (CPA2) transporter (TC 2.A.37) family. CHX (TC 2.A.37.4) subfamily.</text>
</comment>
<feature type="domain" description="Cation/H+ exchanger transmembrane" evidence="11">
    <location>
        <begin position="44"/>
        <end position="422"/>
    </location>
</feature>
<dbReference type="InterPro" id="IPR050794">
    <property type="entry name" value="CPA2_transporter"/>
</dbReference>
<feature type="transmembrane region" description="Helical" evidence="10">
    <location>
        <begin position="341"/>
        <end position="361"/>
    </location>
</feature>
<dbReference type="PANTHER" id="PTHR32468:SF66">
    <property type="entry name" value="CATION_H+ EXCHANGER DOMAIN-CONTAINING PROTEIN"/>
    <property type="match status" value="1"/>
</dbReference>
<dbReference type="Pfam" id="PF23256">
    <property type="entry name" value="CHX17_2nd"/>
    <property type="match status" value="1"/>
</dbReference>